<dbReference type="InterPro" id="IPR027417">
    <property type="entry name" value="P-loop_NTPase"/>
</dbReference>
<keyword evidence="3" id="KW-1185">Reference proteome</keyword>
<dbReference type="SUPFAM" id="SSF52540">
    <property type="entry name" value="P-loop containing nucleoside triphosphate hydrolases"/>
    <property type="match status" value="1"/>
</dbReference>
<dbReference type="AlphaFoldDB" id="A0A1X2H397"/>
<dbReference type="InParanoid" id="A0A1X2H397"/>
<comment type="caution">
    <text evidence="2">The sequence shown here is derived from an EMBL/GenBank/DDBJ whole genome shotgun (WGS) entry which is preliminary data.</text>
</comment>
<feature type="compositionally biased region" description="Basic and acidic residues" evidence="1">
    <location>
        <begin position="63"/>
        <end position="75"/>
    </location>
</feature>
<dbReference type="OrthoDB" id="10041966at2759"/>
<proteinExistence type="predicted"/>
<dbReference type="EMBL" id="MCGN01000010">
    <property type="protein sequence ID" value="ORY92287.1"/>
    <property type="molecule type" value="Genomic_DNA"/>
</dbReference>
<sequence>MVKVRAIGISGPSCAGKTLDRDIPIDPKTQLANWDCPDALDFKKLKKTIQYVRQHAQLPEGSRSNEEKNTHDGSRHFGSTAATSLAKILKNLNDEDTVFLIVDGFMLYWDQDIYTDLDSKIFITASYDTLKYRRENRQGYSTAEGYWVDPPGYFDQIVWPEYVRWNKHLFEGKGHSEIEHSAVAGVLVLDTDKHSIEQTAITAGHHIASQLE</sequence>
<dbReference type="Proteomes" id="UP000242180">
    <property type="component" value="Unassembled WGS sequence"/>
</dbReference>
<dbReference type="STRING" id="13706.A0A1X2H397"/>
<name>A0A1X2H397_SYNRA</name>
<evidence type="ECO:0000256" key="1">
    <source>
        <dbReference type="SAM" id="MobiDB-lite"/>
    </source>
</evidence>
<dbReference type="OMA" id="VWPEYLK"/>
<dbReference type="CDD" id="cd02024">
    <property type="entry name" value="NRK1"/>
    <property type="match status" value="1"/>
</dbReference>
<accession>A0A1X2H397</accession>
<dbReference type="FunCoup" id="A0A1X2H397">
    <property type="interactions" value="287"/>
</dbReference>
<organism evidence="2 3">
    <name type="scientific">Syncephalastrum racemosum</name>
    <name type="common">Filamentous fungus</name>
    <dbReference type="NCBI Taxonomy" id="13706"/>
    <lineage>
        <taxon>Eukaryota</taxon>
        <taxon>Fungi</taxon>
        <taxon>Fungi incertae sedis</taxon>
        <taxon>Mucoromycota</taxon>
        <taxon>Mucoromycotina</taxon>
        <taxon>Mucoromycetes</taxon>
        <taxon>Mucorales</taxon>
        <taxon>Syncephalastraceae</taxon>
        <taxon>Syncephalastrum</taxon>
    </lineage>
</organism>
<reference evidence="2 3" key="1">
    <citation type="submission" date="2016-07" db="EMBL/GenBank/DDBJ databases">
        <title>Pervasive Adenine N6-methylation of Active Genes in Fungi.</title>
        <authorList>
            <consortium name="DOE Joint Genome Institute"/>
            <person name="Mondo S.J."/>
            <person name="Dannebaum R.O."/>
            <person name="Kuo R.C."/>
            <person name="Labutti K."/>
            <person name="Haridas S."/>
            <person name="Kuo A."/>
            <person name="Salamov A."/>
            <person name="Ahrendt S.R."/>
            <person name="Lipzen A."/>
            <person name="Sullivan W."/>
            <person name="Andreopoulos W.B."/>
            <person name="Clum A."/>
            <person name="Lindquist E."/>
            <person name="Daum C."/>
            <person name="Ramamoorthy G.K."/>
            <person name="Gryganskyi A."/>
            <person name="Culley D."/>
            <person name="Magnuson J.K."/>
            <person name="James T.Y."/>
            <person name="O'Malley M.A."/>
            <person name="Stajich J.E."/>
            <person name="Spatafora J.W."/>
            <person name="Visel A."/>
            <person name="Grigoriev I.V."/>
        </authorList>
    </citation>
    <scope>NUCLEOTIDE SEQUENCE [LARGE SCALE GENOMIC DNA]</scope>
    <source>
        <strain evidence="2 3">NRRL 2496</strain>
    </source>
</reference>
<evidence type="ECO:0000313" key="2">
    <source>
        <dbReference type="EMBL" id="ORY92287.1"/>
    </source>
</evidence>
<feature type="region of interest" description="Disordered" evidence="1">
    <location>
        <begin position="56"/>
        <end position="76"/>
    </location>
</feature>
<evidence type="ECO:0000313" key="3">
    <source>
        <dbReference type="Proteomes" id="UP000242180"/>
    </source>
</evidence>
<evidence type="ECO:0008006" key="4">
    <source>
        <dbReference type="Google" id="ProtNLM"/>
    </source>
</evidence>
<protein>
    <recommendedName>
        <fullName evidence="4">P-loop containing nucleoside triphosphate hydrolase protein</fullName>
    </recommendedName>
</protein>
<dbReference type="Gene3D" id="3.40.50.300">
    <property type="entry name" value="P-loop containing nucleotide triphosphate hydrolases"/>
    <property type="match status" value="1"/>
</dbReference>
<gene>
    <name evidence="2" type="ORF">BCR43DRAFT_532698</name>
</gene>